<evidence type="ECO:0000256" key="6">
    <source>
        <dbReference type="ARBA" id="ARBA00023136"/>
    </source>
</evidence>
<evidence type="ECO:0000313" key="9">
    <source>
        <dbReference type="EMBL" id="MEV0711913.1"/>
    </source>
</evidence>
<comment type="subcellular location">
    <subcellularLocation>
        <location evidence="1">Cell membrane</location>
        <topology evidence="1">Multi-pass membrane protein</topology>
    </subcellularLocation>
</comment>
<keyword evidence="4 8" id="KW-0812">Transmembrane</keyword>
<dbReference type="PANTHER" id="PTHR33452:SF1">
    <property type="entry name" value="INNER MEMBRANE PROTEIN YPHA-RELATED"/>
    <property type="match status" value="1"/>
</dbReference>
<comment type="caution">
    <text evidence="9">The sequence shown here is derived from an EMBL/GenBank/DDBJ whole genome shotgun (WGS) entry which is preliminary data.</text>
</comment>
<reference evidence="9 10" key="1">
    <citation type="submission" date="2024-06" db="EMBL/GenBank/DDBJ databases">
        <title>The Natural Products Discovery Center: Release of the First 8490 Sequenced Strains for Exploring Actinobacteria Biosynthetic Diversity.</title>
        <authorList>
            <person name="Kalkreuter E."/>
            <person name="Kautsar S.A."/>
            <person name="Yang D."/>
            <person name="Bader C.D."/>
            <person name="Teijaro C.N."/>
            <person name="Fluegel L."/>
            <person name="Davis C.M."/>
            <person name="Simpson J.R."/>
            <person name="Lauterbach L."/>
            <person name="Steele A.D."/>
            <person name="Gui C."/>
            <person name="Meng S."/>
            <person name="Li G."/>
            <person name="Viehrig K."/>
            <person name="Ye F."/>
            <person name="Su P."/>
            <person name="Kiefer A.F."/>
            <person name="Nichols A."/>
            <person name="Cepeda A.J."/>
            <person name="Yan W."/>
            <person name="Fan B."/>
            <person name="Jiang Y."/>
            <person name="Adhikari A."/>
            <person name="Zheng C.-J."/>
            <person name="Schuster L."/>
            <person name="Cowan T.M."/>
            <person name="Smanski M.J."/>
            <person name="Chevrette M.G."/>
            <person name="De Carvalho L.P.S."/>
            <person name="Shen B."/>
        </authorList>
    </citation>
    <scope>NUCLEOTIDE SEQUENCE [LARGE SCALE GENOMIC DNA]</scope>
    <source>
        <strain evidence="9 10">NPDC050403</strain>
    </source>
</reference>
<evidence type="ECO:0000256" key="8">
    <source>
        <dbReference type="SAM" id="Phobius"/>
    </source>
</evidence>
<dbReference type="EMBL" id="JBFAKC010000018">
    <property type="protein sequence ID" value="MEV0711913.1"/>
    <property type="molecule type" value="Genomic_DNA"/>
</dbReference>
<organism evidence="9 10">
    <name type="scientific">Nocardia aurea</name>
    <dbReference type="NCBI Taxonomy" id="2144174"/>
    <lineage>
        <taxon>Bacteria</taxon>
        <taxon>Bacillati</taxon>
        <taxon>Actinomycetota</taxon>
        <taxon>Actinomycetes</taxon>
        <taxon>Mycobacteriales</taxon>
        <taxon>Nocardiaceae</taxon>
        <taxon>Nocardia</taxon>
    </lineage>
</organism>
<feature type="transmembrane region" description="Helical" evidence="8">
    <location>
        <begin position="74"/>
        <end position="91"/>
    </location>
</feature>
<feature type="region of interest" description="Disordered" evidence="7">
    <location>
        <begin position="165"/>
        <end position="184"/>
    </location>
</feature>
<accession>A0ABV3G2Q7</accession>
<evidence type="ECO:0000256" key="7">
    <source>
        <dbReference type="SAM" id="MobiDB-lite"/>
    </source>
</evidence>
<keyword evidence="6 8" id="KW-0472">Membrane</keyword>
<feature type="compositionally biased region" description="Low complexity" evidence="7">
    <location>
        <begin position="170"/>
        <end position="184"/>
    </location>
</feature>
<sequence>MEVTDIAPLLLRLVVGVTMIAHGVNHWIGGGKIAGTARWFGGLGLRNGVLQAWLSVITEIGAGVLLIVGLLTPFAAAAVISVMLVAGLLAHRKNGFFVFKEGYEYVLVLAVVALALGLSGPGWLSLDHAAGIEITGWAGGAVALGVGVLGTAGLLAVFYRPAPASPAPEPAATAPETTVSEEAH</sequence>
<dbReference type="Pfam" id="PF07681">
    <property type="entry name" value="DoxX"/>
    <property type="match status" value="1"/>
</dbReference>
<evidence type="ECO:0000256" key="2">
    <source>
        <dbReference type="ARBA" id="ARBA00006679"/>
    </source>
</evidence>
<dbReference type="PANTHER" id="PTHR33452">
    <property type="entry name" value="OXIDOREDUCTASE CATD-RELATED"/>
    <property type="match status" value="1"/>
</dbReference>
<keyword evidence="10" id="KW-1185">Reference proteome</keyword>
<keyword evidence="5 8" id="KW-1133">Transmembrane helix</keyword>
<feature type="transmembrane region" description="Helical" evidence="8">
    <location>
        <begin position="6"/>
        <end position="28"/>
    </location>
</feature>
<proteinExistence type="inferred from homology"/>
<dbReference type="Proteomes" id="UP001551695">
    <property type="component" value="Unassembled WGS sequence"/>
</dbReference>
<comment type="similarity">
    <text evidence="2">Belongs to the DoxX family.</text>
</comment>
<dbReference type="RefSeq" id="WP_357788650.1">
    <property type="nucleotide sequence ID" value="NZ_JBFAKC010000018.1"/>
</dbReference>
<evidence type="ECO:0000256" key="4">
    <source>
        <dbReference type="ARBA" id="ARBA00022692"/>
    </source>
</evidence>
<protein>
    <submittedName>
        <fullName evidence="9">DoxX family protein</fullName>
    </submittedName>
</protein>
<gene>
    <name evidence="9" type="ORF">AB0I48_30580</name>
</gene>
<feature type="transmembrane region" description="Helical" evidence="8">
    <location>
        <begin position="136"/>
        <end position="159"/>
    </location>
</feature>
<evidence type="ECO:0000256" key="3">
    <source>
        <dbReference type="ARBA" id="ARBA00022475"/>
    </source>
</evidence>
<feature type="transmembrane region" description="Helical" evidence="8">
    <location>
        <begin position="103"/>
        <end position="124"/>
    </location>
</feature>
<dbReference type="InterPro" id="IPR032808">
    <property type="entry name" value="DoxX"/>
</dbReference>
<dbReference type="InterPro" id="IPR051907">
    <property type="entry name" value="DoxX-like_oxidoreductase"/>
</dbReference>
<evidence type="ECO:0000256" key="5">
    <source>
        <dbReference type="ARBA" id="ARBA00022989"/>
    </source>
</evidence>
<evidence type="ECO:0000313" key="10">
    <source>
        <dbReference type="Proteomes" id="UP001551695"/>
    </source>
</evidence>
<keyword evidence="3" id="KW-1003">Cell membrane</keyword>
<evidence type="ECO:0000256" key="1">
    <source>
        <dbReference type="ARBA" id="ARBA00004651"/>
    </source>
</evidence>
<name>A0ABV3G2Q7_9NOCA</name>